<evidence type="ECO:0000313" key="3">
    <source>
        <dbReference type="Proteomes" id="UP000270468"/>
    </source>
</evidence>
<evidence type="ECO:0000313" key="2">
    <source>
        <dbReference type="EMBL" id="VDC29004.1"/>
    </source>
</evidence>
<dbReference type="EMBL" id="UXAV01000042">
    <property type="protein sequence ID" value="VDC29004.1"/>
    <property type="molecule type" value="Genomic_DNA"/>
</dbReference>
<organism evidence="2 3">
    <name type="scientific">Filibacter tadaridae</name>
    <dbReference type="NCBI Taxonomy" id="2483811"/>
    <lineage>
        <taxon>Bacteria</taxon>
        <taxon>Bacillati</taxon>
        <taxon>Bacillota</taxon>
        <taxon>Bacilli</taxon>
        <taxon>Bacillales</taxon>
        <taxon>Caryophanaceae</taxon>
        <taxon>Filibacter</taxon>
    </lineage>
</organism>
<evidence type="ECO:0008006" key="4">
    <source>
        <dbReference type="Google" id="ProtNLM"/>
    </source>
</evidence>
<name>A0A3P5X4A9_9BACL</name>
<dbReference type="RefSeq" id="WP_124070568.1">
    <property type="nucleotide sequence ID" value="NZ_CBCRXF010000001.1"/>
</dbReference>
<dbReference type="AlphaFoldDB" id="A0A3P5X4A9"/>
<dbReference type="InterPro" id="IPR018672">
    <property type="entry name" value="DUF2140"/>
</dbReference>
<feature type="transmembrane region" description="Helical" evidence="1">
    <location>
        <begin position="6"/>
        <end position="26"/>
    </location>
</feature>
<keyword evidence="1" id="KW-0472">Membrane</keyword>
<keyword evidence="1" id="KW-0812">Transmembrane</keyword>
<accession>A0A3P5X4A9</accession>
<protein>
    <recommendedName>
        <fullName evidence="4">DUF2140 family protein</fullName>
    </recommendedName>
</protein>
<proteinExistence type="predicted"/>
<keyword evidence="1" id="KW-1133">Transmembrane helix</keyword>
<dbReference type="OrthoDB" id="2412610at2"/>
<keyword evidence="3" id="KW-1185">Reference proteome</keyword>
<gene>
    <name evidence="2" type="ORF">FILTAD_01947</name>
</gene>
<dbReference type="Proteomes" id="UP000270468">
    <property type="component" value="Unassembled WGS sequence"/>
</dbReference>
<dbReference type="Pfam" id="PF09911">
    <property type="entry name" value="DUF2140"/>
    <property type="match status" value="1"/>
</dbReference>
<evidence type="ECO:0000256" key="1">
    <source>
        <dbReference type="SAM" id="Phobius"/>
    </source>
</evidence>
<sequence length="192" mass="21299">MNRWKIGFFALAGMIVAAVAYVIFLIGMPSESVPIPDTGVTSNATDNILTVRSTKKNFEGIANTYIRKAMNAEPLPVTMEIKDDIALHSELTIFTFTLPVVMHFDPVVQDNGNVILKQTSMEVGDYNIAPSVVLKILKDSIKLPPWMIVRPKEEELFIDLSAVPVSGNIQVKAKTFNLAEDEIILEIRIPNE</sequence>
<reference evidence="2 3" key="1">
    <citation type="submission" date="2018-11" db="EMBL/GenBank/DDBJ databases">
        <authorList>
            <person name="Criscuolo A."/>
        </authorList>
    </citation>
    <scope>NUCLEOTIDE SEQUENCE [LARGE SCALE GENOMIC DNA]</scope>
    <source>
        <strain evidence="2">ATB-66</strain>
    </source>
</reference>